<keyword evidence="3" id="KW-0479">Metal-binding</keyword>
<dbReference type="PANTHER" id="PTHR12151:SF25">
    <property type="entry name" value="LINALOOL DEHYDRATASE_ISOMERASE DOMAIN-CONTAINING PROTEIN"/>
    <property type="match status" value="1"/>
</dbReference>
<keyword evidence="5" id="KW-1133">Transmembrane helix</keyword>
<dbReference type="PANTHER" id="PTHR12151">
    <property type="entry name" value="ELECTRON TRANSPORT PROTIN SCO1/SENC FAMILY MEMBER"/>
    <property type="match status" value="1"/>
</dbReference>
<evidence type="ECO:0000256" key="3">
    <source>
        <dbReference type="PIRSR" id="PIRSR603782-1"/>
    </source>
</evidence>
<keyword evidence="8" id="KW-1185">Reference proteome</keyword>
<name>A0A1V9EWR8_9BACT</name>
<dbReference type="CDD" id="cd02968">
    <property type="entry name" value="SCO"/>
    <property type="match status" value="1"/>
</dbReference>
<dbReference type="Gene3D" id="3.40.30.10">
    <property type="entry name" value="Glutaredoxin"/>
    <property type="match status" value="1"/>
</dbReference>
<comment type="similarity">
    <text evidence="1">Belongs to the SCO1/2 family.</text>
</comment>
<dbReference type="InterPro" id="IPR013766">
    <property type="entry name" value="Thioredoxin_domain"/>
</dbReference>
<organism evidence="7 8">
    <name type="scientific">Niastella yeongjuensis</name>
    <dbReference type="NCBI Taxonomy" id="354355"/>
    <lineage>
        <taxon>Bacteria</taxon>
        <taxon>Pseudomonadati</taxon>
        <taxon>Bacteroidota</taxon>
        <taxon>Chitinophagia</taxon>
        <taxon>Chitinophagales</taxon>
        <taxon>Chitinophagaceae</taxon>
        <taxon>Niastella</taxon>
    </lineage>
</organism>
<accession>A0A1V9EWR8</accession>
<evidence type="ECO:0000313" key="8">
    <source>
        <dbReference type="Proteomes" id="UP000192610"/>
    </source>
</evidence>
<dbReference type="STRING" id="354355.SAMN05660816_00608"/>
<dbReference type="EMBL" id="LVXG01000012">
    <property type="protein sequence ID" value="OQP50578.1"/>
    <property type="molecule type" value="Genomic_DNA"/>
</dbReference>
<dbReference type="SUPFAM" id="SSF52833">
    <property type="entry name" value="Thioredoxin-like"/>
    <property type="match status" value="1"/>
</dbReference>
<reference evidence="8" key="1">
    <citation type="submission" date="2016-04" db="EMBL/GenBank/DDBJ databases">
        <authorList>
            <person name="Chen L."/>
            <person name="Zhuang W."/>
            <person name="Wang G."/>
        </authorList>
    </citation>
    <scope>NUCLEOTIDE SEQUENCE [LARGE SCALE GENOMIC DNA]</scope>
    <source>
        <strain evidence="8">17621</strain>
    </source>
</reference>
<keyword evidence="5" id="KW-0472">Membrane</keyword>
<dbReference type="GO" id="GO:0046872">
    <property type="term" value="F:metal ion binding"/>
    <property type="evidence" value="ECO:0007669"/>
    <property type="project" value="UniProtKB-KW"/>
</dbReference>
<evidence type="ECO:0000256" key="2">
    <source>
        <dbReference type="ARBA" id="ARBA00023008"/>
    </source>
</evidence>
<feature type="disulfide bond" description="Redox-active" evidence="4">
    <location>
        <begin position="92"/>
        <end position="96"/>
    </location>
</feature>
<dbReference type="OrthoDB" id="9811998at2"/>
<proteinExistence type="inferred from homology"/>
<evidence type="ECO:0000256" key="5">
    <source>
        <dbReference type="SAM" id="Phobius"/>
    </source>
</evidence>
<dbReference type="AlphaFoldDB" id="A0A1V9EWR8"/>
<feature type="binding site" evidence="3">
    <location>
        <position position="189"/>
    </location>
    <ligand>
        <name>Cu cation</name>
        <dbReference type="ChEBI" id="CHEBI:23378"/>
    </ligand>
</feature>
<keyword evidence="5" id="KW-0812">Transmembrane</keyword>
<dbReference type="PROSITE" id="PS51352">
    <property type="entry name" value="THIOREDOXIN_2"/>
    <property type="match status" value="1"/>
</dbReference>
<dbReference type="Pfam" id="PF02630">
    <property type="entry name" value="SCO1-SenC"/>
    <property type="match status" value="1"/>
</dbReference>
<evidence type="ECO:0000313" key="7">
    <source>
        <dbReference type="EMBL" id="OQP50578.1"/>
    </source>
</evidence>
<protein>
    <submittedName>
        <fullName evidence="7">Electron transporter SenC</fullName>
    </submittedName>
</protein>
<evidence type="ECO:0000256" key="1">
    <source>
        <dbReference type="ARBA" id="ARBA00010996"/>
    </source>
</evidence>
<dbReference type="RefSeq" id="WP_081198909.1">
    <property type="nucleotide sequence ID" value="NZ_FOCZ01000001.1"/>
</dbReference>
<dbReference type="InterPro" id="IPR036249">
    <property type="entry name" value="Thioredoxin-like_sf"/>
</dbReference>
<dbReference type="InterPro" id="IPR003782">
    <property type="entry name" value="SCO1/SenC"/>
</dbReference>
<keyword evidence="4" id="KW-1015">Disulfide bond</keyword>
<sequence length="271" mass="30755">MSQKALLALCIAVFLPVISYFIVKGVSRDAIHMPPHFYPDDIVETVKNGKQHTDTIWHQVADIKLRNQLGDSVSLSSLRGKIVVADFFFTHCPSICPFLTKNMKGLQDALKMKDVTKRLDSSFVQFVSFTVDPERDTVEQLRKYAGHFNVNPDVWWMVTGPKKTIYDFALNEVKLGLQDGEGVDSNFIHTQKFVVLDKKGIVRGYYDGLDTVALSKLAEDITLLMLEKDRNEPSPVLAQLISIWPIYIAVIVAVILFVWITRRPAKEPKFQ</sequence>
<comment type="caution">
    <text evidence="7">The sequence shown here is derived from an EMBL/GenBank/DDBJ whole genome shotgun (WGS) entry which is preliminary data.</text>
</comment>
<feature type="transmembrane region" description="Helical" evidence="5">
    <location>
        <begin position="236"/>
        <end position="260"/>
    </location>
</feature>
<evidence type="ECO:0000259" key="6">
    <source>
        <dbReference type="PROSITE" id="PS51352"/>
    </source>
</evidence>
<feature type="binding site" evidence="3">
    <location>
        <position position="92"/>
    </location>
    <ligand>
        <name>Cu cation</name>
        <dbReference type="ChEBI" id="CHEBI:23378"/>
    </ligand>
</feature>
<evidence type="ECO:0000256" key="4">
    <source>
        <dbReference type="PIRSR" id="PIRSR603782-2"/>
    </source>
</evidence>
<feature type="domain" description="Thioredoxin" evidence="6">
    <location>
        <begin position="32"/>
        <end position="231"/>
    </location>
</feature>
<feature type="binding site" evidence="3">
    <location>
        <position position="96"/>
    </location>
    <ligand>
        <name>Cu cation</name>
        <dbReference type="ChEBI" id="CHEBI:23378"/>
    </ligand>
</feature>
<keyword evidence="2 3" id="KW-0186">Copper</keyword>
<dbReference type="Proteomes" id="UP000192610">
    <property type="component" value="Unassembled WGS sequence"/>
</dbReference>
<gene>
    <name evidence="7" type="ORF">A4H97_01685</name>
</gene>